<dbReference type="Gene3D" id="3.40.47.10">
    <property type="match status" value="1"/>
</dbReference>
<dbReference type="InterPro" id="IPR050215">
    <property type="entry name" value="Thiolase-like_sf_Thiolase"/>
</dbReference>
<keyword evidence="1" id="KW-0276">Fatty acid metabolism</keyword>
<sequence length="91" mass="9472">MREAVIVSTARTPIGKAYRGAFNDTQHQALGGHAISHAIKRAGLAGEEIDDVIMGTAMQQGSAGQNPARQSLIRAGLPESVAGMSVDRQCA</sequence>
<dbReference type="SUPFAM" id="SSF53901">
    <property type="entry name" value="Thiolase-like"/>
    <property type="match status" value="1"/>
</dbReference>
<proteinExistence type="predicted"/>
<gene>
    <name evidence="4" type="ORF">MNBD_ALPHA06-409</name>
</gene>
<dbReference type="EC" id="2.3.1.16" evidence="4"/>
<evidence type="ECO:0000259" key="3">
    <source>
        <dbReference type="Pfam" id="PF00108"/>
    </source>
</evidence>
<feature type="domain" description="Thiolase N-terminal" evidence="3">
    <location>
        <begin position="5"/>
        <end position="91"/>
    </location>
</feature>
<dbReference type="EC" id="2.3.1.9" evidence="4"/>
<dbReference type="GO" id="GO:0006635">
    <property type="term" value="P:fatty acid beta-oxidation"/>
    <property type="evidence" value="ECO:0007669"/>
    <property type="project" value="TreeGrafter"/>
</dbReference>
<feature type="non-terminal residue" evidence="4">
    <location>
        <position position="91"/>
    </location>
</feature>
<dbReference type="PANTHER" id="PTHR43853">
    <property type="entry name" value="3-KETOACYL-COA THIOLASE, PEROXISOMAL"/>
    <property type="match status" value="1"/>
</dbReference>
<dbReference type="GO" id="GO:0010124">
    <property type="term" value="P:phenylacetate catabolic process"/>
    <property type="evidence" value="ECO:0007669"/>
    <property type="project" value="TreeGrafter"/>
</dbReference>
<dbReference type="EMBL" id="UOEE01000086">
    <property type="protein sequence ID" value="VAV89217.1"/>
    <property type="molecule type" value="Genomic_DNA"/>
</dbReference>
<dbReference type="GO" id="GO:0003985">
    <property type="term" value="F:acetyl-CoA C-acetyltransferase activity"/>
    <property type="evidence" value="ECO:0007669"/>
    <property type="project" value="UniProtKB-EC"/>
</dbReference>
<evidence type="ECO:0000256" key="2">
    <source>
        <dbReference type="ARBA" id="ARBA00023098"/>
    </source>
</evidence>
<keyword evidence="4" id="KW-0808">Transferase</keyword>
<name>A0A3B0RCA1_9ZZZZ</name>
<accession>A0A3B0RCA1</accession>
<evidence type="ECO:0000256" key="1">
    <source>
        <dbReference type="ARBA" id="ARBA00022832"/>
    </source>
</evidence>
<dbReference type="Pfam" id="PF00108">
    <property type="entry name" value="Thiolase_N"/>
    <property type="match status" value="1"/>
</dbReference>
<dbReference type="PANTHER" id="PTHR43853:SF8">
    <property type="entry name" value="3-KETOACYL-COA THIOLASE, PEROXISOMAL"/>
    <property type="match status" value="1"/>
</dbReference>
<organism evidence="4">
    <name type="scientific">hydrothermal vent metagenome</name>
    <dbReference type="NCBI Taxonomy" id="652676"/>
    <lineage>
        <taxon>unclassified sequences</taxon>
        <taxon>metagenomes</taxon>
        <taxon>ecological metagenomes</taxon>
    </lineage>
</organism>
<protein>
    <submittedName>
        <fullName evidence="4">3-ketoacyl-CoA thiolase @ Acetyl-CoA acetyltransferase</fullName>
        <ecNumber evidence="4">2.3.1.16</ecNumber>
        <ecNumber evidence="4">2.3.1.9</ecNumber>
    </submittedName>
</protein>
<dbReference type="AlphaFoldDB" id="A0A3B0RCA1"/>
<keyword evidence="4" id="KW-0012">Acyltransferase</keyword>
<evidence type="ECO:0000313" key="4">
    <source>
        <dbReference type="EMBL" id="VAV89217.1"/>
    </source>
</evidence>
<dbReference type="InterPro" id="IPR016039">
    <property type="entry name" value="Thiolase-like"/>
</dbReference>
<dbReference type="InterPro" id="IPR020616">
    <property type="entry name" value="Thiolase_N"/>
</dbReference>
<reference evidence="4" key="1">
    <citation type="submission" date="2018-06" db="EMBL/GenBank/DDBJ databases">
        <authorList>
            <person name="Zhirakovskaya E."/>
        </authorList>
    </citation>
    <scope>NUCLEOTIDE SEQUENCE</scope>
</reference>
<keyword evidence="2" id="KW-0443">Lipid metabolism</keyword>